<keyword evidence="3 4" id="KW-0597">Phosphoprotein</keyword>
<dbReference type="PROSITE" id="PS50110">
    <property type="entry name" value="RESPONSE_REGULATORY"/>
    <property type="match status" value="1"/>
</dbReference>
<feature type="domain" description="Response regulatory" evidence="7">
    <location>
        <begin position="4"/>
        <end position="120"/>
    </location>
</feature>
<dbReference type="RefSeq" id="WP_154287588.1">
    <property type="nucleotide sequence ID" value="NZ_WKJI01000002.1"/>
</dbReference>
<evidence type="ECO:0000256" key="1">
    <source>
        <dbReference type="ARBA" id="ARBA00000085"/>
    </source>
</evidence>
<dbReference type="CDD" id="cd17574">
    <property type="entry name" value="REC_OmpR"/>
    <property type="match status" value="1"/>
</dbReference>
<name>A0A7K0FN98_9SPHI</name>
<dbReference type="Pfam" id="PF00072">
    <property type="entry name" value="Response_reg"/>
    <property type="match status" value="1"/>
</dbReference>
<evidence type="ECO:0000256" key="3">
    <source>
        <dbReference type="ARBA" id="ARBA00022553"/>
    </source>
</evidence>
<proteinExistence type="predicted"/>
<reference evidence="8 9" key="1">
    <citation type="submission" date="2019-11" db="EMBL/GenBank/DDBJ databases">
        <authorList>
            <person name="Cheng Q."/>
            <person name="Yang Z."/>
        </authorList>
    </citation>
    <scope>NUCLEOTIDE SEQUENCE [LARGE SCALE GENOMIC DNA]</scope>
    <source>
        <strain evidence="8 9">HX-22-1</strain>
    </source>
</reference>
<evidence type="ECO:0000313" key="9">
    <source>
        <dbReference type="Proteomes" id="UP000462931"/>
    </source>
</evidence>
<dbReference type="Pfam" id="PF00512">
    <property type="entry name" value="HisKA"/>
    <property type="match status" value="1"/>
</dbReference>
<evidence type="ECO:0000259" key="7">
    <source>
        <dbReference type="PROSITE" id="PS50110"/>
    </source>
</evidence>
<dbReference type="PANTHER" id="PTHR43547">
    <property type="entry name" value="TWO-COMPONENT HISTIDINE KINASE"/>
    <property type="match status" value="1"/>
</dbReference>
<feature type="modified residue" description="4-aspartylphosphate" evidence="4">
    <location>
        <position position="53"/>
    </location>
</feature>
<sequence length="364" mass="41420">MLKKIVVIEDDELIRENVVDFLSLNSFIVKGFSEGMLALEAINKEIPDLILCDISLPGLSGHDIISKLKENDATAEIPFVFLSAHAEKSEVRNSMDMGADDYLIKPFTMKQLIASVNSRLEKAEKSKSRLFKELNNKLENFPKILSHELNTPLNGILGLTALLLENLDSLDKEEIKQYLEAIMTSADRLTTTKQKLLVFFNLLNVTKPKVNEFVFLNQMQENLVKHLHTTAKSKNRADDIQYNLLTDPIINSLKVHIPYSYLFTIFEEQIDNAIKFSNPKSTITVNFKLEKEDLFIEIINEGQLKIKFNPNEMFMEVNNSLNGSQGFGLGIFIIKKLCSLFDCLFTLNQDESLVIAKTKIKCTY</sequence>
<accession>A0A7K0FN98</accession>
<dbReference type="SMART" id="SM00388">
    <property type="entry name" value="HisKA"/>
    <property type="match status" value="1"/>
</dbReference>
<dbReference type="InterPro" id="IPR003661">
    <property type="entry name" value="HisK_dim/P_dom"/>
</dbReference>
<comment type="caution">
    <text evidence="8">The sequence shown here is derived from an EMBL/GenBank/DDBJ whole genome shotgun (WGS) entry which is preliminary data.</text>
</comment>
<dbReference type="SMART" id="SM00448">
    <property type="entry name" value="REC"/>
    <property type="match status" value="1"/>
</dbReference>
<dbReference type="SUPFAM" id="SSF52172">
    <property type="entry name" value="CheY-like"/>
    <property type="match status" value="1"/>
</dbReference>
<dbReference type="InterPro" id="IPR001789">
    <property type="entry name" value="Sig_transdc_resp-reg_receiver"/>
</dbReference>
<evidence type="ECO:0000313" key="8">
    <source>
        <dbReference type="EMBL" id="MRX47456.1"/>
    </source>
</evidence>
<evidence type="ECO:0000256" key="5">
    <source>
        <dbReference type="SAM" id="Coils"/>
    </source>
</evidence>
<dbReference type="Gene3D" id="1.10.287.130">
    <property type="match status" value="1"/>
</dbReference>
<dbReference type="Gene3D" id="3.30.565.10">
    <property type="entry name" value="Histidine kinase-like ATPase, C-terminal domain"/>
    <property type="match status" value="1"/>
</dbReference>
<evidence type="ECO:0000259" key="6">
    <source>
        <dbReference type="PROSITE" id="PS50109"/>
    </source>
</evidence>
<dbReference type="Gene3D" id="3.40.50.2300">
    <property type="match status" value="1"/>
</dbReference>
<dbReference type="Pfam" id="PF02518">
    <property type="entry name" value="HATPase_c"/>
    <property type="match status" value="1"/>
</dbReference>
<dbReference type="InterPro" id="IPR036097">
    <property type="entry name" value="HisK_dim/P_sf"/>
</dbReference>
<keyword evidence="9" id="KW-1185">Reference proteome</keyword>
<dbReference type="InterPro" id="IPR036890">
    <property type="entry name" value="HATPase_C_sf"/>
</dbReference>
<dbReference type="AlphaFoldDB" id="A0A7K0FN98"/>
<dbReference type="InterPro" id="IPR003594">
    <property type="entry name" value="HATPase_dom"/>
</dbReference>
<keyword evidence="5" id="KW-0175">Coiled coil</keyword>
<feature type="domain" description="Histidine kinase" evidence="6">
    <location>
        <begin position="144"/>
        <end position="337"/>
    </location>
</feature>
<dbReference type="SUPFAM" id="SSF55874">
    <property type="entry name" value="ATPase domain of HSP90 chaperone/DNA topoisomerase II/histidine kinase"/>
    <property type="match status" value="1"/>
</dbReference>
<dbReference type="PROSITE" id="PS50109">
    <property type="entry name" value="HIS_KIN"/>
    <property type="match status" value="1"/>
</dbReference>
<feature type="coiled-coil region" evidence="5">
    <location>
        <begin position="113"/>
        <end position="140"/>
    </location>
</feature>
<evidence type="ECO:0000256" key="4">
    <source>
        <dbReference type="PROSITE-ProRule" id="PRU00169"/>
    </source>
</evidence>
<dbReference type="PANTHER" id="PTHR43547:SF2">
    <property type="entry name" value="HYBRID SIGNAL TRANSDUCTION HISTIDINE KINASE C"/>
    <property type="match status" value="1"/>
</dbReference>
<organism evidence="8 9">
    <name type="scientific">Pedobacter puniceum</name>
    <dbReference type="NCBI Taxonomy" id="2666136"/>
    <lineage>
        <taxon>Bacteria</taxon>
        <taxon>Pseudomonadati</taxon>
        <taxon>Bacteroidota</taxon>
        <taxon>Sphingobacteriia</taxon>
        <taxon>Sphingobacteriales</taxon>
        <taxon>Sphingobacteriaceae</taxon>
        <taxon>Pedobacter</taxon>
    </lineage>
</organism>
<dbReference type="InterPro" id="IPR005467">
    <property type="entry name" value="His_kinase_dom"/>
</dbReference>
<evidence type="ECO:0000256" key="2">
    <source>
        <dbReference type="ARBA" id="ARBA00012438"/>
    </source>
</evidence>
<gene>
    <name evidence="8" type="ORF">GJJ64_09670</name>
</gene>
<dbReference type="EMBL" id="WKJI01000002">
    <property type="protein sequence ID" value="MRX47456.1"/>
    <property type="molecule type" value="Genomic_DNA"/>
</dbReference>
<dbReference type="InterPro" id="IPR011006">
    <property type="entry name" value="CheY-like_superfamily"/>
</dbReference>
<dbReference type="CDD" id="cd00082">
    <property type="entry name" value="HisKA"/>
    <property type="match status" value="1"/>
</dbReference>
<comment type="catalytic activity">
    <reaction evidence="1">
        <text>ATP + protein L-histidine = ADP + protein N-phospho-L-histidine.</text>
        <dbReference type="EC" id="2.7.13.3"/>
    </reaction>
</comment>
<dbReference type="Proteomes" id="UP000462931">
    <property type="component" value="Unassembled WGS sequence"/>
</dbReference>
<dbReference type="GO" id="GO:0000155">
    <property type="term" value="F:phosphorelay sensor kinase activity"/>
    <property type="evidence" value="ECO:0007669"/>
    <property type="project" value="InterPro"/>
</dbReference>
<protein>
    <recommendedName>
        <fullName evidence="2">histidine kinase</fullName>
        <ecNumber evidence="2">2.7.13.3</ecNumber>
    </recommendedName>
</protein>
<dbReference type="SUPFAM" id="SSF47384">
    <property type="entry name" value="Homodimeric domain of signal transducing histidine kinase"/>
    <property type="match status" value="1"/>
</dbReference>
<dbReference type="EC" id="2.7.13.3" evidence="2"/>